<keyword evidence="2" id="KW-0479">Metal-binding</keyword>
<dbReference type="InterPro" id="IPR051842">
    <property type="entry name" value="uS12_prolyl_hydroxylase"/>
</dbReference>
<name>A0A1E3LQU0_9SPHN</name>
<gene>
    <name evidence="8" type="ORF">BFL28_06945</name>
</gene>
<dbReference type="InterPro" id="IPR039558">
    <property type="entry name" value="TPA1/OFD1_N"/>
</dbReference>
<reference evidence="8 9" key="1">
    <citation type="submission" date="2016-08" db="EMBL/GenBank/DDBJ databases">
        <title>Draft genome of the agarase producing Sphingomonas sp. MCT13.</title>
        <authorList>
            <person name="D'Andrea M.M."/>
            <person name="Rossolini G.M."/>
            <person name="Thaller M.C."/>
        </authorList>
    </citation>
    <scope>NUCLEOTIDE SEQUENCE [LARGE SCALE GENOMIC DNA]</scope>
    <source>
        <strain evidence="8 9">MCT13</strain>
    </source>
</reference>
<dbReference type="AlphaFoldDB" id="A0A1E3LQU0"/>
<evidence type="ECO:0000256" key="6">
    <source>
        <dbReference type="ARBA" id="ARBA00023004"/>
    </source>
</evidence>
<keyword evidence="6" id="KW-0408">Iron</keyword>
<feature type="domain" description="Fe2OG dioxygenase" evidence="7">
    <location>
        <begin position="147"/>
        <end position="245"/>
    </location>
</feature>
<evidence type="ECO:0000256" key="1">
    <source>
        <dbReference type="ARBA" id="ARBA00001961"/>
    </source>
</evidence>
<dbReference type="InterPro" id="IPR006620">
    <property type="entry name" value="Pro_4_hyd_alph"/>
</dbReference>
<comment type="cofactor">
    <cofactor evidence="1">
        <name>L-ascorbate</name>
        <dbReference type="ChEBI" id="CHEBI:38290"/>
    </cofactor>
</comment>
<dbReference type="RefSeq" id="WP_069322011.1">
    <property type="nucleotide sequence ID" value="NZ_MDDS01000081.1"/>
</dbReference>
<dbReference type="PANTHER" id="PTHR12117">
    <property type="entry name" value="HISTONE ACETYLTRANSFERASE COMPLEX"/>
    <property type="match status" value="1"/>
</dbReference>
<dbReference type="GO" id="GO:0006449">
    <property type="term" value="P:regulation of translational termination"/>
    <property type="evidence" value="ECO:0007669"/>
    <property type="project" value="TreeGrafter"/>
</dbReference>
<keyword evidence="9" id="KW-1185">Reference proteome</keyword>
<sequence length="250" mass="27744">MIASPVAHDPASEIFSLNPDLDVPALAKAYARDGRIEIRDLLSAGGADRLRSHLLDRRDWTIVMNAGDRVWEMAEPALAELTGDQRRTLDDKLYRSAGRGFQYRFRTIRIDDDRARRGGSLLDRFADFMNGAAMLDLLNRVTDTDIDFVDAQATRYEQGDFLTAHDDAVEGKHRHAAYVFGLSPDWRPEAGGLLLFHGDDGQIDGGFTPAFGALRLFRVPTLHSVSFVSPIASSGRLSITGWLRRTAGQD</sequence>
<keyword evidence="3" id="KW-0847">Vitamin C</keyword>
<evidence type="ECO:0000256" key="4">
    <source>
        <dbReference type="ARBA" id="ARBA00022964"/>
    </source>
</evidence>
<dbReference type="Pfam" id="PF13661">
    <property type="entry name" value="2OG-FeII_Oxy_4"/>
    <property type="match status" value="1"/>
</dbReference>
<evidence type="ECO:0000313" key="9">
    <source>
        <dbReference type="Proteomes" id="UP000094487"/>
    </source>
</evidence>
<dbReference type="SMART" id="SM00702">
    <property type="entry name" value="P4Hc"/>
    <property type="match status" value="1"/>
</dbReference>
<accession>A0A1E3LQU0</accession>
<proteinExistence type="predicted"/>
<dbReference type="OrthoDB" id="9783171at2"/>
<evidence type="ECO:0000256" key="2">
    <source>
        <dbReference type="ARBA" id="ARBA00022723"/>
    </source>
</evidence>
<dbReference type="GO" id="GO:0005506">
    <property type="term" value="F:iron ion binding"/>
    <property type="evidence" value="ECO:0007669"/>
    <property type="project" value="InterPro"/>
</dbReference>
<dbReference type="EMBL" id="MDDS01000081">
    <property type="protein sequence ID" value="ODP36142.1"/>
    <property type="molecule type" value="Genomic_DNA"/>
</dbReference>
<dbReference type="GO" id="GO:0005737">
    <property type="term" value="C:cytoplasm"/>
    <property type="evidence" value="ECO:0007669"/>
    <property type="project" value="TreeGrafter"/>
</dbReference>
<keyword evidence="4" id="KW-0223">Dioxygenase</keyword>
<dbReference type="STRING" id="1888892.BFL28_06945"/>
<protein>
    <recommendedName>
        <fullName evidence="7">Fe2OG dioxygenase domain-containing protein</fullName>
    </recommendedName>
</protein>
<comment type="caution">
    <text evidence="8">The sequence shown here is derived from an EMBL/GenBank/DDBJ whole genome shotgun (WGS) entry which is preliminary data.</text>
</comment>
<dbReference type="GO" id="GO:0031418">
    <property type="term" value="F:L-ascorbic acid binding"/>
    <property type="evidence" value="ECO:0007669"/>
    <property type="project" value="UniProtKB-KW"/>
</dbReference>
<dbReference type="Proteomes" id="UP000094487">
    <property type="component" value="Unassembled WGS sequence"/>
</dbReference>
<evidence type="ECO:0000256" key="5">
    <source>
        <dbReference type="ARBA" id="ARBA00023002"/>
    </source>
</evidence>
<dbReference type="GO" id="GO:0031543">
    <property type="term" value="F:peptidyl-proline dioxygenase activity"/>
    <property type="evidence" value="ECO:0007669"/>
    <property type="project" value="TreeGrafter"/>
</dbReference>
<evidence type="ECO:0000313" key="8">
    <source>
        <dbReference type="EMBL" id="ODP36142.1"/>
    </source>
</evidence>
<keyword evidence="5" id="KW-0560">Oxidoreductase</keyword>
<dbReference type="PANTHER" id="PTHR12117:SF0">
    <property type="entry name" value="PROLYL 3-HYDROXYLASE OGFOD1"/>
    <property type="match status" value="1"/>
</dbReference>
<evidence type="ECO:0000256" key="3">
    <source>
        <dbReference type="ARBA" id="ARBA00022896"/>
    </source>
</evidence>
<dbReference type="Gene3D" id="2.60.120.620">
    <property type="entry name" value="q2cbj1_9rhob like domain"/>
    <property type="match status" value="1"/>
</dbReference>
<organism evidence="8 9">
    <name type="scientific">Sphingomonas turrisvirgatae</name>
    <dbReference type="NCBI Taxonomy" id="1888892"/>
    <lineage>
        <taxon>Bacteria</taxon>
        <taxon>Pseudomonadati</taxon>
        <taxon>Pseudomonadota</taxon>
        <taxon>Alphaproteobacteria</taxon>
        <taxon>Sphingomonadales</taxon>
        <taxon>Sphingomonadaceae</taxon>
        <taxon>Sphingomonas</taxon>
    </lineage>
</organism>
<dbReference type="PROSITE" id="PS51471">
    <property type="entry name" value="FE2OG_OXY"/>
    <property type="match status" value="1"/>
</dbReference>
<evidence type="ECO:0000259" key="7">
    <source>
        <dbReference type="PROSITE" id="PS51471"/>
    </source>
</evidence>
<dbReference type="InterPro" id="IPR005123">
    <property type="entry name" value="Oxoglu/Fe-dep_dioxygenase_dom"/>
</dbReference>